<protein>
    <submittedName>
        <fullName evidence="1">Uncharacterized protein</fullName>
    </submittedName>
</protein>
<keyword evidence="2" id="KW-1185">Reference proteome</keyword>
<proteinExistence type="predicted"/>
<dbReference type="AlphaFoldDB" id="T0HED7"/>
<gene>
    <name evidence="1" type="ORF">L288_03870</name>
</gene>
<organism evidence="1 2">
    <name type="scientific">Sphingobium quisquiliarum P25</name>
    <dbReference type="NCBI Taxonomy" id="1329909"/>
    <lineage>
        <taxon>Bacteria</taxon>
        <taxon>Pseudomonadati</taxon>
        <taxon>Pseudomonadota</taxon>
        <taxon>Alphaproteobacteria</taxon>
        <taxon>Sphingomonadales</taxon>
        <taxon>Sphingomonadaceae</taxon>
        <taxon>Sphingobium</taxon>
    </lineage>
</organism>
<accession>T0HED7</accession>
<sequence length="34" mass="3885">MEYTMFSEIVLDKTNDIFNFPLTFGISLTTNPKG</sequence>
<dbReference type="Proteomes" id="UP000015525">
    <property type="component" value="Unassembled WGS sequence"/>
</dbReference>
<evidence type="ECO:0000313" key="2">
    <source>
        <dbReference type="Proteomes" id="UP000015525"/>
    </source>
</evidence>
<reference evidence="1 2" key="1">
    <citation type="journal article" date="2013" name="Genome Announc.">
        <title>Draft Genome Sequence of Sphingobium quisquiliarum Strain P25T, a Novel Hexachlorocyclohexane (HCH)-Degrading Bacterium Isolated from an HCH Dumpsite.</title>
        <authorList>
            <person name="Kumar Singh A."/>
            <person name="Sangwan N."/>
            <person name="Sharma A."/>
            <person name="Gupta V."/>
            <person name="Khurana J.P."/>
            <person name="Lal R."/>
        </authorList>
    </citation>
    <scope>NUCLEOTIDE SEQUENCE [LARGE SCALE GENOMIC DNA]</scope>
    <source>
        <strain evidence="1 2">P25</strain>
    </source>
</reference>
<dbReference type="EMBL" id="ATHO01000031">
    <property type="protein sequence ID" value="EQB10478.1"/>
    <property type="molecule type" value="Genomic_DNA"/>
</dbReference>
<comment type="caution">
    <text evidence="1">The sequence shown here is derived from an EMBL/GenBank/DDBJ whole genome shotgun (WGS) entry which is preliminary data.</text>
</comment>
<evidence type="ECO:0000313" key="1">
    <source>
        <dbReference type="EMBL" id="EQB10478.1"/>
    </source>
</evidence>
<name>T0HED7_9SPHN</name>